<proteinExistence type="predicted"/>
<protein>
    <submittedName>
        <fullName evidence="2">Uncharacterized protein</fullName>
    </submittedName>
</protein>
<evidence type="ECO:0000313" key="2">
    <source>
        <dbReference type="EMBL" id="VEL08024.1"/>
    </source>
</evidence>
<gene>
    <name evidence="2" type="ORF">PXEA_LOCUS1464</name>
</gene>
<comment type="caution">
    <text evidence="2">The sequence shown here is derived from an EMBL/GenBank/DDBJ whole genome shotgun (WGS) entry which is preliminary data.</text>
</comment>
<evidence type="ECO:0000256" key="1">
    <source>
        <dbReference type="SAM" id="MobiDB-lite"/>
    </source>
</evidence>
<sequence length="163" mass="17517">MIYPVRGLRRQRLWLLGRGNQTKAVLESVSENDSLHSGRQTGKFMVAEPPLPPPSVDHLESAASVPTSESASNVKGIHSAFEDAHEASHLSNQSVSGGPRGLETLPYDTAELSELSKSHEDLPVLVTRSTEAASTKPSGLLEMPFLAPSLHLDEINSAQNNIS</sequence>
<dbReference type="AlphaFoldDB" id="A0A448WBY3"/>
<accession>A0A448WBY3</accession>
<organism evidence="2 3">
    <name type="scientific">Protopolystoma xenopodis</name>
    <dbReference type="NCBI Taxonomy" id="117903"/>
    <lineage>
        <taxon>Eukaryota</taxon>
        <taxon>Metazoa</taxon>
        <taxon>Spiralia</taxon>
        <taxon>Lophotrochozoa</taxon>
        <taxon>Platyhelminthes</taxon>
        <taxon>Monogenea</taxon>
        <taxon>Polyopisthocotylea</taxon>
        <taxon>Polystomatidea</taxon>
        <taxon>Polystomatidae</taxon>
        <taxon>Protopolystoma</taxon>
    </lineage>
</organism>
<evidence type="ECO:0000313" key="3">
    <source>
        <dbReference type="Proteomes" id="UP000784294"/>
    </source>
</evidence>
<feature type="compositionally biased region" description="Polar residues" evidence="1">
    <location>
        <begin position="64"/>
        <end position="73"/>
    </location>
</feature>
<feature type="region of interest" description="Disordered" evidence="1">
    <location>
        <begin position="47"/>
        <end position="73"/>
    </location>
</feature>
<keyword evidence="3" id="KW-1185">Reference proteome</keyword>
<reference evidence="2" key="1">
    <citation type="submission" date="2018-11" db="EMBL/GenBank/DDBJ databases">
        <authorList>
            <consortium name="Pathogen Informatics"/>
        </authorList>
    </citation>
    <scope>NUCLEOTIDE SEQUENCE</scope>
</reference>
<dbReference type="Proteomes" id="UP000784294">
    <property type="component" value="Unassembled WGS sequence"/>
</dbReference>
<name>A0A448WBY3_9PLAT</name>
<dbReference type="EMBL" id="CAAALY010002972">
    <property type="protein sequence ID" value="VEL08024.1"/>
    <property type="molecule type" value="Genomic_DNA"/>
</dbReference>